<reference evidence="1 2" key="1">
    <citation type="submission" date="2019-08" db="EMBL/GenBank/DDBJ databases">
        <title>Bacillus genomes from the desert of Cuatro Cienegas, Coahuila.</title>
        <authorList>
            <person name="Olmedo-Alvarez G."/>
        </authorList>
    </citation>
    <scope>NUCLEOTIDE SEQUENCE [LARGE SCALE GENOMIC DNA]</scope>
    <source>
        <strain evidence="1 2">CH28_1T</strain>
    </source>
</reference>
<dbReference type="Proteomes" id="UP000322524">
    <property type="component" value="Unassembled WGS sequence"/>
</dbReference>
<evidence type="ECO:0000313" key="1">
    <source>
        <dbReference type="EMBL" id="TYS60471.1"/>
    </source>
</evidence>
<organism evidence="1 2">
    <name type="scientific">Sutcliffiella horikoshii</name>
    <dbReference type="NCBI Taxonomy" id="79883"/>
    <lineage>
        <taxon>Bacteria</taxon>
        <taxon>Bacillati</taxon>
        <taxon>Bacillota</taxon>
        <taxon>Bacilli</taxon>
        <taxon>Bacillales</taxon>
        <taxon>Bacillaceae</taxon>
        <taxon>Sutcliffiella</taxon>
    </lineage>
</organism>
<dbReference type="OrthoDB" id="2939449at2"/>
<proteinExistence type="predicted"/>
<evidence type="ECO:0000313" key="2">
    <source>
        <dbReference type="Proteomes" id="UP000322524"/>
    </source>
</evidence>
<sequence>MEDWLKDAAISLNVTQKVLETQYYMIDLPDLLEKKRVEQSRLKLLDLHNLIASNNRAYESEDYINHVNSLLKVAGFDDRNTTKFNREKMDRLHFITKRGANRTN</sequence>
<gene>
    <name evidence="1" type="ORF">FZC76_21605</name>
</gene>
<dbReference type="RefSeq" id="WP_148990177.1">
    <property type="nucleotide sequence ID" value="NZ_VTEV01000015.1"/>
</dbReference>
<dbReference type="EMBL" id="VTEV01000015">
    <property type="protein sequence ID" value="TYS60471.1"/>
    <property type="molecule type" value="Genomic_DNA"/>
</dbReference>
<accession>A0A5D4SCV4</accession>
<name>A0A5D4SCV4_9BACI</name>
<protein>
    <submittedName>
        <fullName evidence="1">Uncharacterized protein</fullName>
    </submittedName>
</protein>
<comment type="caution">
    <text evidence="1">The sequence shown here is derived from an EMBL/GenBank/DDBJ whole genome shotgun (WGS) entry which is preliminary data.</text>
</comment>
<dbReference type="AlphaFoldDB" id="A0A5D4SCV4"/>